<dbReference type="RefSeq" id="WP_011710272.1">
    <property type="nucleotide sequence ID" value="NZ_BMIX01000001.1"/>
</dbReference>
<name>A0ABQ1WD31_9FLAO</name>
<evidence type="ECO:0008006" key="3">
    <source>
        <dbReference type="Google" id="ProtNLM"/>
    </source>
</evidence>
<keyword evidence="2" id="KW-1185">Reference proteome</keyword>
<sequence>MTINWRKISFYSFGIIAVLIILLFWKGCGRETKTITVTVPAVSGSFDWQKPTFIPQPMPGEVVELKPRPDLRLEQYKKESDSLLEVYKSENDSLKQLAMFSDAIQIRDFKNHFEDEYLSLDVFSRAQGYVKEVRIDYTLKEREIQHELESTRLRLLFGGQFGTNQDLNSFPYKFDVGIQNAKGHIIEGSYMRLNGENYGLIGGKFSILELK</sequence>
<organism evidence="1 2">
    <name type="scientific">Christiangramia forsetii</name>
    <dbReference type="NCBI Taxonomy" id="411153"/>
    <lineage>
        <taxon>Bacteria</taxon>
        <taxon>Pseudomonadati</taxon>
        <taxon>Bacteroidota</taxon>
        <taxon>Flavobacteriia</taxon>
        <taxon>Flavobacteriales</taxon>
        <taxon>Flavobacteriaceae</taxon>
        <taxon>Christiangramia</taxon>
    </lineage>
</organism>
<comment type="caution">
    <text evidence="1">The sequence shown here is derived from an EMBL/GenBank/DDBJ whole genome shotgun (WGS) entry which is preliminary data.</text>
</comment>
<evidence type="ECO:0000313" key="2">
    <source>
        <dbReference type="Proteomes" id="UP000605733"/>
    </source>
</evidence>
<evidence type="ECO:0000313" key="1">
    <source>
        <dbReference type="EMBL" id="GGG24409.1"/>
    </source>
</evidence>
<dbReference type="EMBL" id="BMIX01000001">
    <property type="protein sequence ID" value="GGG24409.1"/>
    <property type="molecule type" value="Genomic_DNA"/>
</dbReference>
<proteinExistence type="predicted"/>
<dbReference type="Proteomes" id="UP000605733">
    <property type="component" value="Unassembled WGS sequence"/>
</dbReference>
<reference evidence="2" key="1">
    <citation type="journal article" date="2019" name="Int. J. Syst. Evol. Microbiol.">
        <title>The Global Catalogue of Microorganisms (GCM) 10K type strain sequencing project: providing services to taxonomists for standard genome sequencing and annotation.</title>
        <authorList>
            <consortium name="The Broad Institute Genomics Platform"/>
            <consortium name="The Broad Institute Genome Sequencing Center for Infectious Disease"/>
            <person name="Wu L."/>
            <person name="Ma J."/>
        </authorList>
    </citation>
    <scope>NUCLEOTIDE SEQUENCE [LARGE SCALE GENOMIC DNA]</scope>
    <source>
        <strain evidence="2">CGMCC 1.15422</strain>
    </source>
</reference>
<accession>A0ABQ1WD31</accession>
<gene>
    <name evidence="1" type="ORF">GCM10011532_04590</name>
</gene>
<protein>
    <recommendedName>
        <fullName evidence="3">Lipoprotein</fullName>
    </recommendedName>
</protein>